<dbReference type="Proteomes" id="UP001058553">
    <property type="component" value="Chromosome"/>
</dbReference>
<reference evidence="1" key="1">
    <citation type="submission" date="2022-07" db="EMBL/GenBank/DDBJ databases">
        <title>Genetic diversity of Erwinia pyrifoliae.</title>
        <authorList>
            <person name="Park D.S."/>
            <person name="Ham H."/>
        </authorList>
    </citation>
    <scope>NUCLEOTIDE SEQUENCE</scope>
    <source>
        <strain evidence="1">CP201486</strain>
    </source>
</reference>
<name>A0ABY5X6A7_ERWPY</name>
<organism evidence="1 2">
    <name type="scientific">Erwinia pyrifoliae</name>
    <dbReference type="NCBI Taxonomy" id="79967"/>
    <lineage>
        <taxon>Bacteria</taxon>
        <taxon>Pseudomonadati</taxon>
        <taxon>Pseudomonadota</taxon>
        <taxon>Gammaproteobacteria</taxon>
        <taxon>Enterobacterales</taxon>
        <taxon>Erwiniaceae</taxon>
        <taxon>Erwinia</taxon>
    </lineage>
</organism>
<gene>
    <name evidence="1" type="ORF">NYP84_15115</name>
</gene>
<keyword evidence="2" id="KW-1185">Reference proteome</keyword>
<evidence type="ECO:0000313" key="1">
    <source>
        <dbReference type="EMBL" id="UWS32924.1"/>
    </source>
</evidence>
<dbReference type="EMBL" id="CP103445">
    <property type="protein sequence ID" value="UWS32924.1"/>
    <property type="molecule type" value="Genomic_DNA"/>
</dbReference>
<sequence length="45" mass="5042">MTMMACLPDSRRWSVLAAVKKPAGHHQGYFAKISTFDSIPFYLAP</sequence>
<dbReference type="RefSeq" id="WP_162013506.1">
    <property type="nucleotide sequence ID" value="NZ_CP103445.1"/>
</dbReference>
<evidence type="ECO:0000313" key="2">
    <source>
        <dbReference type="Proteomes" id="UP001058553"/>
    </source>
</evidence>
<protein>
    <submittedName>
        <fullName evidence="1">Uncharacterized protein</fullName>
    </submittedName>
</protein>
<accession>A0ABY5X6A7</accession>
<proteinExistence type="predicted"/>